<protein>
    <submittedName>
        <fullName evidence="2">Chemotaxis protein CheW</fullName>
    </submittedName>
</protein>
<dbReference type="Gene3D" id="2.30.30.40">
    <property type="entry name" value="SH3 Domains"/>
    <property type="match status" value="1"/>
</dbReference>
<name>A0A956NH55_UNCEI</name>
<dbReference type="SMART" id="SM00260">
    <property type="entry name" value="CheW"/>
    <property type="match status" value="1"/>
</dbReference>
<dbReference type="CDD" id="cd00732">
    <property type="entry name" value="CheW"/>
    <property type="match status" value="1"/>
</dbReference>
<reference evidence="2" key="2">
    <citation type="journal article" date="2021" name="Microbiome">
        <title>Successional dynamics and alternative stable states in a saline activated sludge microbial community over 9 years.</title>
        <authorList>
            <person name="Wang Y."/>
            <person name="Ye J."/>
            <person name="Ju F."/>
            <person name="Liu L."/>
            <person name="Boyd J.A."/>
            <person name="Deng Y."/>
            <person name="Parks D.H."/>
            <person name="Jiang X."/>
            <person name="Yin X."/>
            <person name="Woodcroft B.J."/>
            <person name="Tyson G.W."/>
            <person name="Hugenholtz P."/>
            <person name="Polz M.F."/>
            <person name="Zhang T."/>
        </authorList>
    </citation>
    <scope>NUCLEOTIDE SEQUENCE</scope>
    <source>
        <strain evidence="2">HKST-UBA02</strain>
    </source>
</reference>
<dbReference type="GO" id="GO:0006935">
    <property type="term" value="P:chemotaxis"/>
    <property type="evidence" value="ECO:0007669"/>
    <property type="project" value="InterPro"/>
</dbReference>
<reference evidence="2" key="1">
    <citation type="submission" date="2020-04" db="EMBL/GenBank/DDBJ databases">
        <authorList>
            <person name="Zhang T."/>
        </authorList>
    </citation>
    <scope>NUCLEOTIDE SEQUENCE</scope>
    <source>
        <strain evidence="2">HKST-UBA02</strain>
    </source>
</reference>
<dbReference type="PANTHER" id="PTHR22617">
    <property type="entry name" value="CHEMOTAXIS SENSOR HISTIDINE KINASE-RELATED"/>
    <property type="match status" value="1"/>
</dbReference>
<dbReference type="PANTHER" id="PTHR22617:SF41">
    <property type="entry name" value="CHEMOTAXIS SIGNAL TRANSDUCTION SYSTEM ADAPTOR PROTEIN CHEW"/>
    <property type="match status" value="1"/>
</dbReference>
<feature type="domain" description="CheW-like" evidence="1">
    <location>
        <begin position="8"/>
        <end position="152"/>
    </location>
</feature>
<accession>A0A956NH55</accession>
<comment type="caution">
    <text evidence="2">The sequence shown here is derived from an EMBL/GenBank/DDBJ whole genome shotgun (WGS) entry which is preliminary data.</text>
</comment>
<dbReference type="Gene3D" id="2.40.50.180">
    <property type="entry name" value="CheA-289, Domain 4"/>
    <property type="match status" value="1"/>
</dbReference>
<evidence type="ECO:0000313" key="3">
    <source>
        <dbReference type="Proteomes" id="UP000739538"/>
    </source>
</evidence>
<dbReference type="GO" id="GO:0005829">
    <property type="term" value="C:cytosol"/>
    <property type="evidence" value="ECO:0007669"/>
    <property type="project" value="TreeGrafter"/>
</dbReference>
<gene>
    <name evidence="2" type="ORF">KDA27_13405</name>
</gene>
<dbReference type="EMBL" id="JAGQHS010000067">
    <property type="protein sequence ID" value="MCA9756794.1"/>
    <property type="molecule type" value="Genomic_DNA"/>
</dbReference>
<dbReference type="PROSITE" id="PS50851">
    <property type="entry name" value="CHEW"/>
    <property type="match status" value="1"/>
</dbReference>
<dbReference type="InterPro" id="IPR039315">
    <property type="entry name" value="CheW"/>
</dbReference>
<dbReference type="Pfam" id="PF01584">
    <property type="entry name" value="CheW"/>
    <property type="match status" value="1"/>
</dbReference>
<dbReference type="InterPro" id="IPR036061">
    <property type="entry name" value="CheW-like_dom_sf"/>
</dbReference>
<proteinExistence type="predicted"/>
<dbReference type="GO" id="GO:0007165">
    <property type="term" value="P:signal transduction"/>
    <property type="evidence" value="ECO:0007669"/>
    <property type="project" value="InterPro"/>
</dbReference>
<evidence type="ECO:0000259" key="1">
    <source>
        <dbReference type="PROSITE" id="PS50851"/>
    </source>
</evidence>
<organism evidence="2 3">
    <name type="scientific">Eiseniibacteriota bacterium</name>
    <dbReference type="NCBI Taxonomy" id="2212470"/>
    <lineage>
        <taxon>Bacteria</taxon>
        <taxon>Candidatus Eiseniibacteriota</taxon>
    </lineage>
</organism>
<dbReference type="SUPFAM" id="SSF50341">
    <property type="entry name" value="CheW-like"/>
    <property type="match status" value="1"/>
</dbReference>
<evidence type="ECO:0000313" key="2">
    <source>
        <dbReference type="EMBL" id="MCA9756794.1"/>
    </source>
</evidence>
<sequence>MSSNRSSAGKFLSFTLGKETYALEIMKVKEITANTDVTHVPNVPDYFRGVINLHGSILPVIELRRKFGLPFAEDTPQTCIIVVQHDRGAVSHVVGLVVDSVSEFVDLSQDDIEPTPNFGSGIDTRFIRAMAKREGLVITLLDVDNVLADAEIQTEATEAA</sequence>
<dbReference type="InterPro" id="IPR002545">
    <property type="entry name" value="CheW-lke_dom"/>
</dbReference>
<dbReference type="Proteomes" id="UP000739538">
    <property type="component" value="Unassembled WGS sequence"/>
</dbReference>
<dbReference type="AlphaFoldDB" id="A0A956NH55"/>